<dbReference type="SMART" id="SM00382">
    <property type="entry name" value="AAA"/>
    <property type="match status" value="1"/>
</dbReference>
<dbReference type="SUPFAM" id="SSF52540">
    <property type="entry name" value="P-loop containing nucleoside triphosphate hydrolases"/>
    <property type="match status" value="1"/>
</dbReference>
<dbReference type="OrthoDB" id="9802264at2"/>
<dbReference type="Gene3D" id="3.40.50.300">
    <property type="entry name" value="P-loop containing nucleotide triphosphate hydrolases"/>
    <property type="match status" value="1"/>
</dbReference>
<feature type="domain" description="ABC transporter" evidence="6">
    <location>
        <begin position="6"/>
        <end position="225"/>
    </location>
</feature>
<keyword evidence="4" id="KW-0067">ATP-binding</keyword>
<dbReference type="EMBL" id="CP000463">
    <property type="protein sequence ID" value="ABJ07784.1"/>
    <property type="molecule type" value="Genomic_DNA"/>
</dbReference>
<protein>
    <submittedName>
        <fullName evidence="7">ABC transporter related</fullName>
    </submittedName>
</protein>
<evidence type="ECO:0000313" key="7">
    <source>
        <dbReference type="EMBL" id="ABJ07784.1"/>
    </source>
</evidence>
<name>Q07JV0_RHOP5</name>
<gene>
    <name evidence="7" type="ordered locus">RPE_3857</name>
</gene>
<reference evidence="7" key="1">
    <citation type="submission" date="2006-09" db="EMBL/GenBank/DDBJ databases">
        <title>Complete sequence of Rhodopseudomonas palustris BisA53.</title>
        <authorList>
            <consortium name="US DOE Joint Genome Institute"/>
            <person name="Copeland A."/>
            <person name="Lucas S."/>
            <person name="Lapidus A."/>
            <person name="Barry K."/>
            <person name="Detter J.C."/>
            <person name="Glavina del Rio T."/>
            <person name="Hammon N."/>
            <person name="Israni S."/>
            <person name="Dalin E."/>
            <person name="Tice H."/>
            <person name="Pitluck S."/>
            <person name="Chain P."/>
            <person name="Malfatti S."/>
            <person name="Shin M."/>
            <person name="Vergez L."/>
            <person name="Schmutz J."/>
            <person name="Larimer F."/>
            <person name="Land M."/>
            <person name="Hauser L."/>
            <person name="Pelletier D.A."/>
            <person name="Kyrpides N."/>
            <person name="Kim E."/>
            <person name="Harwood C.S."/>
            <person name="Oda Y."/>
            <person name="Richardson P."/>
        </authorList>
    </citation>
    <scope>NUCLEOTIDE SEQUENCE [LARGE SCALE GENOMIC DNA]</scope>
    <source>
        <strain evidence="7">BisA53</strain>
    </source>
</reference>
<evidence type="ECO:0000256" key="4">
    <source>
        <dbReference type="ARBA" id="ARBA00022840"/>
    </source>
</evidence>
<sequence>MSEAVLRFDNVNFAYDGAPVLDGIDLAIPAGTVTALMGPSGCGKSTLVALAAGLLTPNAGRVERRSQRLGIVFQDPALLPWRTALDNVAFALIALGLPRAERRARAGDMLAAVGLSADMDKYPRELSGGMRQRVALARALVIEPDLLLCDEPFSALDALVRNDLQQRLRDIHHRTGLTTVVVTHDGNEASECDLVVIMSKGRIEQAAPPAEIRATPAGDFVRTFTAACRIEPEAGGVRKI</sequence>
<dbReference type="eggNOG" id="COG3842">
    <property type="taxonomic scope" value="Bacteria"/>
</dbReference>
<proteinExistence type="inferred from homology"/>
<dbReference type="HOGENOM" id="CLU_000604_1_22_5"/>
<accession>Q07JV0</accession>
<dbReference type="GO" id="GO:0005524">
    <property type="term" value="F:ATP binding"/>
    <property type="evidence" value="ECO:0007669"/>
    <property type="project" value="UniProtKB-KW"/>
</dbReference>
<dbReference type="PROSITE" id="PS50893">
    <property type="entry name" value="ABC_TRANSPORTER_2"/>
    <property type="match status" value="1"/>
</dbReference>
<evidence type="ECO:0000256" key="2">
    <source>
        <dbReference type="ARBA" id="ARBA00022448"/>
    </source>
</evidence>
<dbReference type="InterPro" id="IPR017871">
    <property type="entry name" value="ABC_transporter-like_CS"/>
</dbReference>
<dbReference type="KEGG" id="rpe:RPE_3857"/>
<comment type="similarity">
    <text evidence="1">Belongs to the ABC transporter superfamily.</text>
</comment>
<keyword evidence="2" id="KW-0813">Transport</keyword>
<organism evidence="7">
    <name type="scientific">Rhodopseudomonas palustris (strain BisA53)</name>
    <dbReference type="NCBI Taxonomy" id="316055"/>
    <lineage>
        <taxon>Bacteria</taxon>
        <taxon>Pseudomonadati</taxon>
        <taxon>Pseudomonadota</taxon>
        <taxon>Alphaproteobacteria</taxon>
        <taxon>Hyphomicrobiales</taxon>
        <taxon>Nitrobacteraceae</taxon>
        <taxon>Rhodopseudomonas</taxon>
    </lineage>
</organism>
<evidence type="ECO:0000256" key="5">
    <source>
        <dbReference type="ARBA" id="ARBA00024722"/>
    </source>
</evidence>
<dbReference type="Pfam" id="PF00005">
    <property type="entry name" value="ABC_tran"/>
    <property type="match status" value="1"/>
</dbReference>
<keyword evidence="3" id="KW-0547">Nucleotide-binding</keyword>
<dbReference type="PANTHER" id="PTHR42781">
    <property type="entry name" value="SPERMIDINE/PUTRESCINE IMPORT ATP-BINDING PROTEIN POTA"/>
    <property type="match status" value="1"/>
</dbReference>
<evidence type="ECO:0000259" key="6">
    <source>
        <dbReference type="PROSITE" id="PS50893"/>
    </source>
</evidence>
<dbReference type="InterPro" id="IPR003593">
    <property type="entry name" value="AAA+_ATPase"/>
</dbReference>
<evidence type="ECO:0000256" key="3">
    <source>
        <dbReference type="ARBA" id="ARBA00022741"/>
    </source>
</evidence>
<dbReference type="STRING" id="316055.RPE_3857"/>
<dbReference type="InterPro" id="IPR050093">
    <property type="entry name" value="ABC_SmlMolc_Importer"/>
</dbReference>
<dbReference type="PROSITE" id="PS00211">
    <property type="entry name" value="ABC_TRANSPORTER_1"/>
    <property type="match status" value="1"/>
</dbReference>
<dbReference type="InterPro" id="IPR027417">
    <property type="entry name" value="P-loop_NTPase"/>
</dbReference>
<dbReference type="GO" id="GO:0016887">
    <property type="term" value="F:ATP hydrolysis activity"/>
    <property type="evidence" value="ECO:0007669"/>
    <property type="project" value="InterPro"/>
</dbReference>
<evidence type="ECO:0000256" key="1">
    <source>
        <dbReference type="ARBA" id="ARBA00005417"/>
    </source>
</evidence>
<dbReference type="PANTHER" id="PTHR42781:SF4">
    <property type="entry name" value="SPERMIDINE_PUTRESCINE IMPORT ATP-BINDING PROTEIN POTA"/>
    <property type="match status" value="1"/>
</dbReference>
<comment type="function">
    <text evidence="5">Involved in beta-(1--&gt;2)glucan export. Transmembrane domains (TMD) form a pore in the inner membrane and the ATP-binding domain (NBD) is responsible for energy generation.</text>
</comment>
<dbReference type="AlphaFoldDB" id="Q07JV0"/>
<dbReference type="InterPro" id="IPR003439">
    <property type="entry name" value="ABC_transporter-like_ATP-bd"/>
</dbReference>